<feature type="transmembrane region" description="Helical" evidence="1">
    <location>
        <begin position="253"/>
        <end position="277"/>
    </location>
</feature>
<dbReference type="AlphaFoldDB" id="A0A9P7B7F7"/>
<organism evidence="2 3">
    <name type="scientific">Maudiozyma exigua</name>
    <name type="common">Yeast</name>
    <name type="synonym">Kazachstania exigua</name>
    <dbReference type="NCBI Taxonomy" id="34358"/>
    <lineage>
        <taxon>Eukaryota</taxon>
        <taxon>Fungi</taxon>
        <taxon>Dikarya</taxon>
        <taxon>Ascomycota</taxon>
        <taxon>Saccharomycotina</taxon>
        <taxon>Saccharomycetes</taxon>
        <taxon>Saccharomycetales</taxon>
        <taxon>Saccharomycetaceae</taxon>
        <taxon>Maudiozyma</taxon>
    </lineage>
</organism>
<sequence>MNKPDPAPLWHIIPRQSYIFGLNWALAELIISILDNLPYYKEISLKGTFGNIIDPNIVPDNDYINVPDDEENLLNRNNITLSKCVGLRRISSTISSNVYSSDLGISPHRNSNYGTMSSERAHSNRSKSHINNDDTRLHSVMLSDNIANTQDMKDANSVLVVDPKDNSLRLTSLDTDHEYFNTDTVQPTFTKRNGYVWVTIKEDEKKDKTTSTESNNNSSDTITKKPTLQNLNRVRYYYEIQNNRYLVVRYFRVYLIFMGNILLTIGESFILSIYFIYVRGHENLFTDIVNYFGSRSLLHFFFCVVIPFLTLDYFISIVLLFWNDMENVYGINGVDKFNNNSNKSHNQQKDTLFQTERFYFDLYARAIDSQDMKPQTNNSIGDGVMTDTPLNYLSEPSLLEFSNATFLHANQNNKRKPLRRLTRLWQKLSIKSSYVIGMEFLWGLLVFVTGIYTAADFK</sequence>
<keyword evidence="1" id="KW-1133">Transmembrane helix</keyword>
<reference evidence="2 3" key="1">
    <citation type="submission" date="2020-11" db="EMBL/GenBank/DDBJ databases">
        <title>Kefir isolates.</title>
        <authorList>
            <person name="Marcisauskas S."/>
            <person name="Kim Y."/>
            <person name="Blasche S."/>
        </authorList>
    </citation>
    <scope>NUCLEOTIDE SEQUENCE [LARGE SCALE GENOMIC DNA]</scope>
    <source>
        <strain evidence="2 3">OG2</strain>
    </source>
</reference>
<keyword evidence="3" id="KW-1185">Reference proteome</keyword>
<dbReference type="OrthoDB" id="4033420at2759"/>
<dbReference type="EMBL" id="PUHR01000124">
    <property type="protein sequence ID" value="KAG0664107.1"/>
    <property type="molecule type" value="Genomic_DNA"/>
</dbReference>
<name>A0A9P7B7F7_MAUEX</name>
<feature type="transmembrane region" description="Helical" evidence="1">
    <location>
        <begin position="433"/>
        <end position="455"/>
    </location>
</feature>
<protein>
    <submittedName>
        <fullName evidence="2">Uncharacterized protein</fullName>
    </submittedName>
</protein>
<keyword evidence="1" id="KW-0812">Transmembrane</keyword>
<evidence type="ECO:0000256" key="1">
    <source>
        <dbReference type="SAM" id="Phobius"/>
    </source>
</evidence>
<gene>
    <name evidence="2" type="ORF">C6P45_000687</name>
</gene>
<evidence type="ECO:0000313" key="3">
    <source>
        <dbReference type="Proteomes" id="UP000750334"/>
    </source>
</evidence>
<accession>A0A9P7B7F7</accession>
<comment type="caution">
    <text evidence="2">The sequence shown here is derived from an EMBL/GenBank/DDBJ whole genome shotgun (WGS) entry which is preliminary data.</text>
</comment>
<proteinExistence type="predicted"/>
<dbReference type="Proteomes" id="UP000750334">
    <property type="component" value="Unassembled WGS sequence"/>
</dbReference>
<feature type="transmembrane region" description="Helical" evidence="1">
    <location>
        <begin position="297"/>
        <end position="322"/>
    </location>
</feature>
<keyword evidence="1" id="KW-0472">Membrane</keyword>
<evidence type="ECO:0000313" key="2">
    <source>
        <dbReference type="EMBL" id="KAG0664107.1"/>
    </source>
</evidence>